<dbReference type="Pfam" id="PF00996">
    <property type="entry name" value="GDI"/>
    <property type="match status" value="1"/>
</dbReference>
<dbReference type="InterPro" id="IPR018203">
    <property type="entry name" value="GDP_dissociation_inhibitor"/>
</dbReference>
<dbReference type="AlphaFoldDB" id="D7KB34"/>
<gene>
    <name evidence="3" type="ORF">ARALYDRAFT_682884</name>
</gene>
<dbReference type="PANTHER" id="PTHR11787">
    <property type="entry name" value="RAB GDP-DISSOCIATION INHIBITOR"/>
    <property type="match status" value="1"/>
</dbReference>
<dbReference type="HOGENOM" id="CLU_2375668_0_0_1"/>
<dbReference type="Gene3D" id="3.30.519.10">
    <property type="entry name" value="Guanine Nucleotide Dissociation Inhibitor, domain 2"/>
    <property type="match status" value="1"/>
</dbReference>
<dbReference type="EMBL" id="GL348713">
    <property type="protein sequence ID" value="EFH68234.1"/>
    <property type="molecule type" value="Genomic_DNA"/>
</dbReference>
<dbReference type="GO" id="GO:0016192">
    <property type="term" value="P:vesicle-mediated transport"/>
    <property type="evidence" value="ECO:0007669"/>
    <property type="project" value="TreeGrafter"/>
</dbReference>
<dbReference type="GO" id="GO:0005093">
    <property type="term" value="F:Rab GDP-dissociation inhibitor activity"/>
    <property type="evidence" value="ECO:0007669"/>
    <property type="project" value="TreeGrafter"/>
</dbReference>
<sequence>MSKKIFCASNGQGSEAPAPRLKAQTKPPSALPRLALFKTQFMMANGKLVRVLIHTDVTKYLSFKAVDGSCVFVKGKILSLFVHPTIQNETTDNPE</sequence>
<dbReference type="GO" id="GO:0007264">
    <property type="term" value="P:small GTPase-mediated signal transduction"/>
    <property type="evidence" value="ECO:0007669"/>
    <property type="project" value="InterPro"/>
</dbReference>
<dbReference type="STRING" id="81972.D7KB34"/>
<dbReference type="PANTHER" id="PTHR11787:SF8">
    <property type="entry name" value="RAB GDP DISSOCIATION INHIBITOR"/>
    <property type="match status" value="1"/>
</dbReference>
<evidence type="ECO:0000313" key="4">
    <source>
        <dbReference type="Proteomes" id="UP000008694"/>
    </source>
</evidence>
<evidence type="ECO:0000313" key="3">
    <source>
        <dbReference type="EMBL" id="EFH68234.1"/>
    </source>
</evidence>
<dbReference type="GO" id="GO:0005737">
    <property type="term" value="C:cytoplasm"/>
    <property type="evidence" value="ECO:0007669"/>
    <property type="project" value="TreeGrafter"/>
</dbReference>
<name>D7KB34_ARALL</name>
<reference evidence="4" key="1">
    <citation type="journal article" date="2011" name="Nat. Genet.">
        <title>The Arabidopsis lyrata genome sequence and the basis of rapid genome size change.</title>
        <authorList>
            <person name="Hu T.T."/>
            <person name="Pattyn P."/>
            <person name="Bakker E.G."/>
            <person name="Cao J."/>
            <person name="Cheng J.-F."/>
            <person name="Clark R.M."/>
            <person name="Fahlgren N."/>
            <person name="Fawcett J.A."/>
            <person name="Grimwood J."/>
            <person name="Gundlach H."/>
            <person name="Haberer G."/>
            <person name="Hollister J.D."/>
            <person name="Ossowski S."/>
            <person name="Ottilar R.P."/>
            <person name="Salamov A.A."/>
            <person name="Schneeberger K."/>
            <person name="Spannagl M."/>
            <person name="Wang X."/>
            <person name="Yang L."/>
            <person name="Nasrallah M.E."/>
            <person name="Bergelson J."/>
            <person name="Carrington J.C."/>
            <person name="Gaut B.S."/>
            <person name="Schmutz J."/>
            <person name="Mayer K.F.X."/>
            <person name="Van de Peer Y."/>
            <person name="Grigoriev I.V."/>
            <person name="Nordborg M."/>
            <person name="Weigel D."/>
            <person name="Guo Y.-L."/>
        </authorList>
    </citation>
    <scope>NUCLEOTIDE SEQUENCE [LARGE SCALE GENOMIC DNA]</scope>
    <source>
        <strain evidence="4">cv. MN47</strain>
    </source>
</reference>
<protein>
    <submittedName>
        <fullName evidence="3">Predicted protein</fullName>
    </submittedName>
</protein>
<comment type="similarity">
    <text evidence="1">Belongs to the Rab GDI family.</text>
</comment>
<dbReference type="Proteomes" id="UP000008694">
    <property type="component" value="Unassembled WGS sequence"/>
</dbReference>
<dbReference type="eggNOG" id="KOG1439">
    <property type="taxonomic scope" value="Eukaryota"/>
</dbReference>
<feature type="region of interest" description="Disordered" evidence="2">
    <location>
        <begin position="1"/>
        <end position="27"/>
    </location>
</feature>
<keyword evidence="4" id="KW-1185">Reference proteome</keyword>
<dbReference type="Gramene" id="Al_scaffold_0001_5207">
    <property type="protein sequence ID" value="Al_scaffold_0001_5207"/>
    <property type="gene ID" value="Al_scaffold_0001_5207"/>
</dbReference>
<dbReference type="SUPFAM" id="SSF51905">
    <property type="entry name" value="FAD/NAD(P)-binding domain"/>
    <property type="match status" value="1"/>
</dbReference>
<evidence type="ECO:0000256" key="2">
    <source>
        <dbReference type="SAM" id="MobiDB-lite"/>
    </source>
</evidence>
<proteinExistence type="inferred from homology"/>
<accession>D7KB34</accession>
<evidence type="ECO:0000256" key="1">
    <source>
        <dbReference type="ARBA" id="ARBA00005593"/>
    </source>
</evidence>
<organism evidence="4">
    <name type="scientific">Arabidopsis lyrata subsp. lyrata</name>
    <name type="common">Lyre-leaved rock-cress</name>
    <dbReference type="NCBI Taxonomy" id="81972"/>
    <lineage>
        <taxon>Eukaryota</taxon>
        <taxon>Viridiplantae</taxon>
        <taxon>Streptophyta</taxon>
        <taxon>Embryophyta</taxon>
        <taxon>Tracheophyta</taxon>
        <taxon>Spermatophyta</taxon>
        <taxon>Magnoliopsida</taxon>
        <taxon>eudicotyledons</taxon>
        <taxon>Gunneridae</taxon>
        <taxon>Pentapetalae</taxon>
        <taxon>rosids</taxon>
        <taxon>malvids</taxon>
        <taxon>Brassicales</taxon>
        <taxon>Brassicaceae</taxon>
        <taxon>Camelineae</taxon>
        <taxon>Arabidopsis</taxon>
    </lineage>
</organism>
<dbReference type="PRINTS" id="PR00891">
    <property type="entry name" value="RABGDIREP"/>
</dbReference>
<dbReference type="InterPro" id="IPR036188">
    <property type="entry name" value="FAD/NAD-bd_sf"/>
</dbReference>